<evidence type="ECO:0000256" key="1">
    <source>
        <dbReference type="SAM" id="SignalP"/>
    </source>
</evidence>
<reference evidence="2" key="1">
    <citation type="submission" date="2020-08" db="EMBL/GenBank/DDBJ databases">
        <title>Genome public.</title>
        <authorList>
            <person name="Liu C."/>
            <person name="Sun Q."/>
        </authorList>
    </citation>
    <scope>NUCLEOTIDE SEQUENCE</scope>
    <source>
        <strain evidence="2">NSJ-31</strain>
    </source>
</reference>
<gene>
    <name evidence="2" type="ORF">H8711_07880</name>
</gene>
<dbReference type="RefSeq" id="WP_249282926.1">
    <property type="nucleotide sequence ID" value="NZ_JACRST010000010.1"/>
</dbReference>
<name>A0A926DZA4_9FIRM</name>
<accession>A0A926DZA4</accession>
<keyword evidence="3" id="KW-1185">Reference proteome</keyword>
<evidence type="ECO:0000313" key="2">
    <source>
        <dbReference type="EMBL" id="MBC8546851.1"/>
    </source>
</evidence>
<organism evidence="2 3">
    <name type="scientific">Ligaoa zhengdingensis</name>
    <dbReference type="NCBI Taxonomy" id="2763658"/>
    <lineage>
        <taxon>Bacteria</taxon>
        <taxon>Bacillati</taxon>
        <taxon>Bacillota</taxon>
        <taxon>Clostridia</taxon>
        <taxon>Eubacteriales</taxon>
        <taxon>Oscillospiraceae</taxon>
        <taxon>Ligaoa</taxon>
    </lineage>
</organism>
<dbReference type="EMBL" id="JACRST010000010">
    <property type="protein sequence ID" value="MBC8546851.1"/>
    <property type="molecule type" value="Genomic_DNA"/>
</dbReference>
<feature type="chain" id="PRO_5037241839" evidence="1">
    <location>
        <begin position="29"/>
        <end position="111"/>
    </location>
</feature>
<sequence>MKIRWRCFMLAFICTLLLCCLVSGFAVADANTRETGYGEFVPLWQLEESEQPLHLDLAVFGTRYDVSFEWLNTAAGWAQKASPFAPAGARLAVKVGALGARWFGENCLLAG</sequence>
<dbReference type="Proteomes" id="UP000653127">
    <property type="component" value="Unassembled WGS sequence"/>
</dbReference>
<dbReference type="AlphaFoldDB" id="A0A926DZA4"/>
<proteinExistence type="predicted"/>
<evidence type="ECO:0000313" key="3">
    <source>
        <dbReference type="Proteomes" id="UP000653127"/>
    </source>
</evidence>
<keyword evidence="1" id="KW-0732">Signal</keyword>
<feature type="signal peptide" evidence="1">
    <location>
        <begin position="1"/>
        <end position="28"/>
    </location>
</feature>
<comment type="caution">
    <text evidence="2">The sequence shown here is derived from an EMBL/GenBank/DDBJ whole genome shotgun (WGS) entry which is preliminary data.</text>
</comment>
<protein>
    <submittedName>
        <fullName evidence="2">Uncharacterized protein</fullName>
    </submittedName>
</protein>